<dbReference type="Proteomes" id="UP000054725">
    <property type="component" value="Unassembled WGS sequence"/>
</dbReference>
<dbReference type="SUPFAM" id="SSF53271">
    <property type="entry name" value="PRTase-like"/>
    <property type="match status" value="1"/>
</dbReference>
<gene>
    <name evidence="2" type="primary">comF</name>
    <name evidence="2" type="ORF">Lnau_2447</name>
</gene>
<dbReference type="STRING" id="45070.Lnau_2447"/>
<dbReference type="PATRIC" id="fig|45070.6.peg.2581"/>
<dbReference type="AlphaFoldDB" id="A0A0W0WKH9"/>
<dbReference type="PANTHER" id="PTHR47505">
    <property type="entry name" value="DNA UTILIZATION PROTEIN YHGH"/>
    <property type="match status" value="1"/>
</dbReference>
<evidence type="ECO:0000256" key="1">
    <source>
        <dbReference type="ARBA" id="ARBA00008007"/>
    </source>
</evidence>
<name>A0A0W0WKH9_9GAMM</name>
<dbReference type="InterPro" id="IPR029057">
    <property type="entry name" value="PRTase-like"/>
</dbReference>
<protein>
    <submittedName>
        <fullName evidence="2">Competence protein ComF</fullName>
    </submittedName>
</protein>
<accession>A0A0W0WKH9</accession>
<dbReference type="InterPro" id="IPR000836">
    <property type="entry name" value="PRTase_dom"/>
</dbReference>
<reference evidence="2 3" key="1">
    <citation type="submission" date="2015-11" db="EMBL/GenBank/DDBJ databases">
        <title>Genomic analysis of 38 Legionella species identifies large and diverse effector repertoires.</title>
        <authorList>
            <person name="Burstein D."/>
            <person name="Amaro F."/>
            <person name="Zusman T."/>
            <person name="Lifshitz Z."/>
            <person name="Cohen O."/>
            <person name="Gilbert J.A."/>
            <person name="Pupko T."/>
            <person name="Shuman H.A."/>
            <person name="Segal G."/>
        </authorList>
    </citation>
    <scope>NUCLEOTIDE SEQUENCE [LARGE SCALE GENOMIC DNA]</scope>
    <source>
        <strain evidence="2 3">ATCC 49506</strain>
    </source>
</reference>
<dbReference type="InterPro" id="IPR051910">
    <property type="entry name" value="ComF/GntX_DNA_util-trans"/>
</dbReference>
<dbReference type="RefSeq" id="WP_238585977.1">
    <property type="nucleotide sequence ID" value="NZ_CAAAIF010000004.1"/>
</dbReference>
<organism evidence="2 3">
    <name type="scientific">Legionella nautarum</name>
    <dbReference type="NCBI Taxonomy" id="45070"/>
    <lineage>
        <taxon>Bacteria</taxon>
        <taxon>Pseudomonadati</taxon>
        <taxon>Pseudomonadota</taxon>
        <taxon>Gammaproteobacteria</taxon>
        <taxon>Legionellales</taxon>
        <taxon>Legionellaceae</taxon>
        <taxon>Legionella</taxon>
    </lineage>
</organism>
<dbReference type="Gene3D" id="3.40.50.2020">
    <property type="match status" value="1"/>
</dbReference>
<proteinExistence type="inferred from homology"/>
<dbReference type="EMBL" id="LNYO01000024">
    <property type="protein sequence ID" value="KTD32799.1"/>
    <property type="molecule type" value="Genomic_DNA"/>
</dbReference>
<comment type="similarity">
    <text evidence="1">Belongs to the ComF/GntX family.</text>
</comment>
<comment type="caution">
    <text evidence="2">The sequence shown here is derived from an EMBL/GenBank/DDBJ whole genome shotgun (WGS) entry which is preliminary data.</text>
</comment>
<dbReference type="CDD" id="cd06223">
    <property type="entry name" value="PRTases_typeI"/>
    <property type="match status" value="1"/>
</dbReference>
<evidence type="ECO:0000313" key="3">
    <source>
        <dbReference type="Proteomes" id="UP000054725"/>
    </source>
</evidence>
<evidence type="ECO:0000313" key="2">
    <source>
        <dbReference type="EMBL" id="KTD32799.1"/>
    </source>
</evidence>
<sequence length="231" mass="26104">MRQKIASITQMLRLPSVCVLCSQYHRQPFAVCDSCIPLFQQIGPACRYCALPLPDETFLSCGVCLKKKPAIDNTITAYLFEEPLRTLVHEFKYHEALYLVSFLARLMLNALPNGALETQCLVPVPLHPKRLRQRGFNQAAELCKFLARKLDLPYELNLCKKITHTAAQASLNKKQRKQNLQHAFQSQLTSYQHITLVDDLVTTGSTANELALVFKKQGVAQVDLWCCARAV</sequence>
<dbReference type="PANTHER" id="PTHR47505:SF1">
    <property type="entry name" value="DNA UTILIZATION PROTEIN YHGH"/>
    <property type="match status" value="1"/>
</dbReference>
<keyword evidence="3" id="KW-1185">Reference proteome</keyword>